<evidence type="ECO:0000256" key="7">
    <source>
        <dbReference type="ARBA" id="ARBA00022777"/>
    </source>
</evidence>
<feature type="domain" description="Protein kinase" evidence="14">
    <location>
        <begin position="32"/>
        <end position="349"/>
    </location>
</feature>
<dbReference type="FunFam" id="1.10.510.10:FF:000013">
    <property type="entry name" value="Mitogen-activated protein kinase"/>
    <property type="match status" value="1"/>
</dbReference>
<comment type="similarity">
    <text evidence="1">Belongs to the protein kinase superfamily. CMGC Ser/Thr protein kinase family. MAP kinase subfamily.</text>
</comment>
<dbReference type="InterPro" id="IPR008271">
    <property type="entry name" value="Ser/Thr_kinase_AS"/>
</dbReference>
<evidence type="ECO:0000256" key="5">
    <source>
        <dbReference type="ARBA" id="ARBA00022679"/>
    </source>
</evidence>
<proteinExistence type="inferred from homology"/>
<dbReference type="InterPro" id="IPR011009">
    <property type="entry name" value="Kinase-like_dom_sf"/>
</dbReference>
<evidence type="ECO:0000256" key="4">
    <source>
        <dbReference type="ARBA" id="ARBA00022553"/>
    </source>
</evidence>
<evidence type="ECO:0000256" key="12">
    <source>
        <dbReference type="RuleBase" id="RU000304"/>
    </source>
</evidence>
<evidence type="ECO:0000313" key="16">
    <source>
        <dbReference type="Proteomes" id="UP000239757"/>
    </source>
</evidence>
<gene>
    <name evidence="15" type="ORF">GOBAR_AA09614</name>
</gene>
<dbReference type="PROSITE" id="PS50011">
    <property type="entry name" value="PROTEIN_KINASE_DOM"/>
    <property type="match status" value="1"/>
</dbReference>
<name>A0A2P5Y623_GOSBA</name>
<keyword evidence="13" id="KW-0460">Magnesium</keyword>
<dbReference type="CDD" id="cd07858">
    <property type="entry name" value="STKc_TEY_MAPK"/>
    <property type="match status" value="1"/>
</dbReference>
<dbReference type="FunFam" id="3.30.200.20:FF:000046">
    <property type="entry name" value="Mitogen-activated protein kinase"/>
    <property type="match status" value="1"/>
</dbReference>
<dbReference type="PROSITE" id="PS01351">
    <property type="entry name" value="MAPK"/>
    <property type="match status" value="1"/>
</dbReference>
<dbReference type="EC" id="2.7.11.24" evidence="2 13"/>
<evidence type="ECO:0000256" key="6">
    <source>
        <dbReference type="ARBA" id="ARBA00022741"/>
    </source>
</evidence>
<keyword evidence="4" id="KW-0597">Phosphoprotein</keyword>
<comment type="similarity">
    <text evidence="13">Belongs to the protein kinase superfamily. Ser/Thr protein kinase family. MAP kinase subfamily.</text>
</comment>
<comment type="cofactor">
    <cofactor evidence="13">
        <name>Mg(2+)</name>
        <dbReference type="ChEBI" id="CHEBI:18420"/>
    </cofactor>
</comment>
<dbReference type="Proteomes" id="UP000239757">
    <property type="component" value="Unassembled WGS sequence"/>
</dbReference>
<evidence type="ECO:0000256" key="10">
    <source>
        <dbReference type="ARBA" id="ARBA00048312"/>
    </source>
</evidence>
<dbReference type="SUPFAM" id="SSF56112">
    <property type="entry name" value="Protein kinase-like (PK-like)"/>
    <property type="match status" value="1"/>
</dbReference>
<dbReference type="EMBL" id="KZ663650">
    <property type="protein sequence ID" value="PPS11028.1"/>
    <property type="molecule type" value="Genomic_DNA"/>
</dbReference>
<evidence type="ECO:0000313" key="15">
    <source>
        <dbReference type="EMBL" id="PPS11028.1"/>
    </source>
</evidence>
<dbReference type="SMART" id="SM00220">
    <property type="entry name" value="S_TKc"/>
    <property type="match status" value="1"/>
</dbReference>
<protein>
    <recommendedName>
        <fullName evidence="2 13">Mitogen-activated protein kinase</fullName>
        <ecNumber evidence="2 13">2.7.11.24</ecNumber>
    </recommendedName>
</protein>
<evidence type="ECO:0000256" key="1">
    <source>
        <dbReference type="ARBA" id="ARBA00008832"/>
    </source>
</evidence>
<dbReference type="GO" id="GO:0106310">
    <property type="term" value="F:protein serine kinase activity"/>
    <property type="evidence" value="ECO:0007669"/>
    <property type="project" value="RHEA"/>
</dbReference>
<sequence>MSMESTGIPTHGGRYVLYNVYGNHFEVSRKYVPPIRPVGRGAYGIVCAALNSETREEVAIKKIGNAFDNRIDAKRTLREIKLLRHMDHENVIAIKDIIRPPLRENFNDVYIVSELMDTDLHQIIRSDQQLTDDHCRVVPLLQYFLYQILRGLKYVHSANVLHRDLKPSNLLLNANCDLKIGDFGLARTTSETDFMTEYVVTRWYRAPELLLNCSEYTAAIDIWSVGCILGEMMTRQPLFPGRDYVHQLRLITECEDLLIASYNAIWFMFWPVPLHPLVLIGSPDDSSLGFLRSDNARRYVRQLPQYPRQNFSVRFPNMSPGAVDLLERMLIFDPHRRITVDEALCHPYLAPLHDINEEPVCPRPFNFDFEQPSFTEENIKELIYRESVKFNPDPIH</sequence>
<keyword evidence="5 13" id="KW-0808">Transferase</keyword>
<dbReference type="Pfam" id="PF00069">
    <property type="entry name" value="Pkinase"/>
    <property type="match status" value="1"/>
</dbReference>
<dbReference type="InterPro" id="IPR003527">
    <property type="entry name" value="MAP_kinase_CS"/>
</dbReference>
<comment type="activity regulation">
    <text evidence="13">Activated by threonine and tyrosine phosphorylation.</text>
</comment>
<keyword evidence="7 13" id="KW-0418">Kinase</keyword>
<comment type="catalytic activity">
    <reaction evidence="9 13">
        <text>L-threonyl-[protein] + ATP = O-phospho-L-threonyl-[protein] + ADP + H(+)</text>
        <dbReference type="Rhea" id="RHEA:46608"/>
        <dbReference type="Rhea" id="RHEA-COMP:11060"/>
        <dbReference type="Rhea" id="RHEA-COMP:11605"/>
        <dbReference type="ChEBI" id="CHEBI:15378"/>
        <dbReference type="ChEBI" id="CHEBI:30013"/>
        <dbReference type="ChEBI" id="CHEBI:30616"/>
        <dbReference type="ChEBI" id="CHEBI:61977"/>
        <dbReference type="ChEBI" id="CHEBI:456216"/>
        <dbReference type="EC" id="2.7.11.24"/>
    </reaction>
</comment>
<dbReference type="GO" id="GO:0004707">
    <property type="term" value="F:MAP kinase activity"/>
    <property type="evidence" value="ECO:0007669"/>
    <property type="project" value="UniProtKB-EC"/>
</dbReference>
<dbReference type="PROSITE" id="PS00107">
    <property type="entry name" value="PROTEIN_KINASE_ATP"/>
    <property type="match status" value="1"/>
</dbReference>
<keyword evidence="8 11" id="KW-0067">ATP-binding</keyword>
<organism evidence="15 16">
    <name type="scientific">Gossypium barbadense</name>
    <name type="common">Sea Island cotton</name>
    <name type="synonym">Hibiscus barbadensis</name>
    <dbReference type="NCBI Taxonomy" id="3634"/>
    <lineage>
        <taxon>Eukaryota</taxon>
        <taxon>Viridiplantae</taxon>
        <taxon>Streptophyta</taxon>
        <taxon>Embryophyta</taxon>
        <taxon>Tracheophyta</taxon>
        <taxon>Spermatophyta</taxon>
        <taxon>Magnoliopsida</taxon>
        <taxon>eudicotyledons</taxon>
        <taxon>Gunneridae</taxon>
        <taxon>Pentapetalae</taxon>
        <taxon>rosids</taxon>
        <taxon>malvids</taxon>
        <taxon>Malvales</taxon>
        <taxon>Malvaceae</taxon>
        <taxon>Malvoideae</taxon>
        <taxon>Gossypium</taxon>
    </lineage>
</organism>
<accession>A0A2P5Y623</accession>
<keyword evidence="3 12" id="KW-0723">Serine/threonine-protein kinase</keyword>
<dbReference type="InterPro" id="IPR017441">
    <property type="entry name" value="Protein_kinase_ATP_BS"/>
</dbReference>
<evidence type="ECO:0000256" key="8">
    <source>
        <dbReference type="ARBA" id="ARBA00022840"/>
    </source>
</evidence>
<keyword evidence="6 11" id="KW-0547">Nucleotide-binding</keyword>
<evidence type="ECO:0000256" key="13">
    <source>
        <dbReference type="RuleBase" id="RU361165"/>
    </source>
</evidence>
<evidence type="ECO:0000256" key="3">
    <source>
        <dbReference type="ARBA" id="ARBA00022527"/>
    </source>
</evidence>
<evidence type="ECO:0000259" key="14">
    <source>
        <dbReference type="PROSITE" id="PS50011"/>
    </source>
</evidence>
<evidence type="ECO:0000256" key="11">
    <source>
        <dbReference type="PROSITE-ProRule" id="PRU10141"/>
    </source>
</evidence>
<dbReference type="InterPro" id="IPR050117">
    <property type="entry name" value="MAPK"/>
</dbReference>
<comment type="catalytic activity">
    <reaction evidence="10">
        <text>L-seryl-[protein] + ATP = O-phospho-L-seryl-[protein] + ADP + H(+)</text>
        <dbReference type="Rhea" id="RHEA:17989"/>
        <dbReference type="Rhea" id="RHEA-COMP:9863"/>
        <dbReference type="Rhea" id="RHEA-COMP:11604"/>
        <dbReference type="ChEBI" id="CHEBI:15378"/>
        <dbReference type="ChEBI" id="CHEBI:29999"/>
        <dbReference type="ChEBI" id="CHEBI:30616"/>
        <dbReference type="ChEBI" id="CHEBI:83421"/>
        <dbReference type="ChEBI" id="CHEBI:456216"/>
        <dbReference type="EC" id="2.7.11.24"/>
    </reaction>
</comment>
<dbReference type="PANTHER" id="PTHR24055">
    <property type="entry name" value="MITOGEN-ACTIVATED PROTEIN KINASE"/>
    <property type="match status" value="1"/>
</dbReference>
<dbReference type="PROSITE" id="PS00108">
    <property type="entry name" value="PROTEIN_KINASE_ST"/>
    <property type="match status" value="1"/>
</dbReference>
<dbReference type="OrthoDB" id="192887at2759"/>
<evidence type="ECO:0000256" key="2">
    <source>
        <dbReference type="ARBA" id="ARBA00012411"/>
    </source>
</evidence>
<dbReference type="GO" id="GO:0005524">
    <property type="term" value="F:ATP binding"/>
    <property type="evidence" value="ECO:0007669"/>
    <property type="project" value="UniProtKB-UniRule"/>
</dbReference>
<dbReference type="AlphaFoldDB" id="A0A2P5Y623"/>
<feature type="binding site" evidence="11">
    <location>
        <position position="62"/>
    </location>
    <ligand>
        <name>ATP</name>
        <dbReference type="ChEBI" id="CHEBI:30616"/>
    </ligand>
</feature>
<reference evidence="15 16" key="1">
    <citation type="submission" date="2015-01" db="EMBL/GenBank/DDBJ databases">
        <title>Genome of allotetraploid Gossypium barbadense reveals genomic plasticity and fiber elongation in cotton evolution.</title>
        <authorList>
            <person name="Chen X."/>
            <person name="Liu X."/>
            <person name="Zhao B."/>
            <person name="Zheng H."/>
            <person name="Hu Y."/>
            <person name="Lu G."/>
            <person name="Yang C."/>
            <person name="Chen J."/>
            <person name="Shan C."/>
            <person name="Zhang L."/>
            <person name="Zhou Y."/>
            <person name="Wang L."/>
            <person name="Guo W."/>
            <person name="Bai Y."/>
            <person name="Ruan J."/>
            <person name="Shangguan X."/>
            <person name="Mao Y."/>
            <person name="Jiang J."/>
            <person name="Zhu Y."/>
            <person name="Lei J."/>
            <person name="Kang H."/>
            <person name="Chen S."/>
            <person name="He X."/>
            <person name="Wang R."/>
            <person name="Wang Y."/>
            <person name="Chen J."/>
            <person name="Wang L."/>
            <person name="Yu S."/>
            <person name="Wang B."/>
            <person name="Wei J."/>
            <person name="Song S."/>
            <person name="Lu X."/>
            <person name="Gao Z."/>
            <person name="Gu W."/>
            <person name="Deng X."/>
            <person name="Ma D."/>
            <person name="Wang S."/>
            <person name="Liang W."/>
            <person name="Fang L."/>
            <person name="Cai C."/>
            <person name="Zhu X."/>
            <person name="Zhou B."/>
            <person name="Zhang Y."/>
            <person name="Chen Z."/>
            <person name="Xu S."/>
            <person name="Zhu R."/>
            <person name="Wang S."/>
            <person name="Zhang T."/>
            <person name="Zhao G."/>
        </authorList>
    </citation>
    <scope>NUCLEOTIDE SEQUENCE [LARGE SCALE GENOMIC DNA]</scope>
    <source>
        <strain evidence="16">cv. Xinhai21</strain>
        <tissue evidence="15">Leaf</tissue>
    </source>
</reference>
<dbReference type="Gene3D" id="3.30.200.20">
    <property type="entry name" value="Phosphorylase Kinase, domain 1"/>
    <property type="match status" value="2"/>
</dbReference>
<dbReference type="Gene3D" id="1.10.510.10">
    <property type="entry name" value="Transferase(Phosphotransferase) domain 1"/>
    <property type="match status" value="2"/>
</dbReference>
<evidence type="ECO:0000256" key="9">
    <source>
        <dbReference type="ARBA" id="ARBA00047592"/>
    </source>
</evidence>
<dbReference type="InterPro" id="IPR000719">
    <property type="entry name" value="Prot_kinase_dom"/>
</dbReference>